<dbReference type="EMBL" id="JAGPXE010000009">
    <property type="protein sequence ID" value="MBQ0926343.1"/>
    <property type="molecule type" value="Genomic_DNA"/>
</dbReference>
<reference evidence="1 2" key="1">
    <citation type="submission" date="2021-04" db="EMBL/GenBank/DDBJ databases">
        <title>Whole-genome sequencing of Saccharopolyspora endophytica KCTC 19397.</title>
        <authorList>
            <person name="Ay H."/>
            <person name="Saygin H."/>
            <person name="Sahin N."/>
        </authorList>
    </citation>
    <scope>NUCLEOTIDE SEQUENCE [LARGE SCALE GENOMIC DNA]</scope>
    <source>
        <strain evidence="1 2">KCTC 19397</strain>
    </source>
</reference>
<name>A0ABS5DJ75_9PSEU</name>
<evidence type="ECO:0008006" key="3">
    <source>
        <dbReference type="Google" id="ProtNLM"/>
    </source>
</evidence>
<comment type="caution">
    <text evidence="1">The sequence shown here is derived from an EMBL/GenBank/DDBJ whole genome shotgun (WGS) entry which is preliminary data.</text>
</comment>
<organism evidence="1 2">
    <name type="scientific">Saccharopolyspora endophytica</name>
    <dbReference type="NCBI Taxonomy" id="543886"/>
    <lineage>
        <taxon>Bacteria</taxon>
        <taxon>Bacillati</taxon>
        <taxon>Actinomycetota</taxon>
        <taxon>Actinomycetes</taxon>
        <taxon>Pseudonocardiales</taxon>
        <taxon>Pseudonocardiaceae</taxon>
        <taxon>Saccharopolyspora</taxon>
    </lineage>
</organism>
<proteinExistence type="predicted"/>
<dbReference type="Pfam" id="PF16827">
    <property type="entry name" value="zf-HC3"/>
    <property type="match status" value="1"/>
</dbReference>
<dbReference type="InterPro" id="IPR031795">
    <property type="entry name" value="Zf-HC3"/>
</dbReference>
<evidence type="ECO:0000313" key="1">
    <source>
        <dbReference type="EMBL" id="MBQ0926343.1"/>
    </source>
</evidence>
<dbReference type="Gene3D" id="2.30.30.990">
    <property type="entry name" value="Malonyl-[acyl-carrier protein] O-methyltransferase, zinc-finger motif"/>
    <property type="match status" value="1"/>
</dbReference>
<sequence length="86" mass="9521">MTRRDTAAKESVRMHPFHWVPALGERHASTDHRPSGGYPAGSTITTLCDREMRAEVGEMAWLWNTCPACNAEAHRMVGGVRQTATV</sequence>
<accession>A0ABS5DJ75</accession>
<gene>
    <name evidence="1" type="ORF">KBO27_20560</name>
</gene>
<keyword evidence="2" id="KW-1185">Reference proteome</keyword>
<dbReference type="Proteomes" id="UP000674084">
    <property type="component" value="Unassembled WGS sequence"/>
</dbReference>
<evidence type="ECO:0000313" key="2">
    <source>
        <dbReference type="Proteomes" id="UP000674084"/>
    </source>
</evidence>
<protein>
    <recommendedName>
        <fullName evidence="3">Zinc finger protein</fullName>
    </recommendedName>
</protein>